<proteinExistence type="predicted"/>
<name>A0A1H6FN43_THEAL</name>
<evidence type="ECO:0000313" key="1">
    <source>
        <dbReference type="EMBL" id="SEH11772.1"/>
    </source>
</evidence>
<sequence length="158" mass="16736">MQRAMELRDELARNEHSDGRPALTQDAALCIAIVATALPFARDVSEEVDRWLRALRLHGRAGQALQALGVGERRLAADAPLTLAQRTGAPGLGPRVVDEVVARSVASANRRGGDCADTADVLEALIAIYGPAMADALEDHGSSLAELRARLARSLPTP</sequence>
<gene>
    <name evidence="1" type="ORF">SAMN02745716_0876</name>
</gene>
<reference evidence="2" key="1">
    <citation type="submission" date="2016-10" db="EMBL/GenBank/DDBJ databases">
        <authorList>
            <person name="Varghese N."/>
            <person name="Submissions S."/>
        </authorList>
    </citation>
    <scope>NUCLEOTIDE SEQUENCE [LARGE SCALE GENOMIC DNA]</scope>
    <source>
        <strain evidence="2">ATCC 35263</strain>
    </source>
</reference>
<dbReference type="EMBL" id="FNWJ01000001">
    <property type="protein sequence ID" value="SEH11772.1"/>
    <property type="molecule type" value="Genomic_DNA"/>
</dbReference>
<keyword evidence="2" id="KW-1185">Reference proteome</keyword>
<evidence type="ECO:0000313" key="2">
    <source>
        <dbReference type="Proteomes" id="UP000222056"/>
    </source>
</evidence>
<organism evidence="1 2">
    <name type="scientific">Thermoleophilum album</name>
    <dbReference type="NCBI Taxonomy" id="29539"/>
    <lineage>
        <taxon>Bacteria</taxon>
        <taxon>Bacillati</taxon>
        <taxon>Actinomycetota</taxon>
        <taxon>Thermoleophilia</taxon>
        <taxon>Thermoleophilales</taxon>
        <taxon>Thermoleophilaceae</taxon>
        <taxon>Thermoleophilum</taxon>
    </lineage>
</organism>
<dbReference type="Proteomes" id="UP000222056">
    <property type="component" value="Unassembled WGS sequence"/>
</dbReference>
<dbReference type="RefSeq" id="WP_143038580.1">
    <property type="nucleotide sequence ID" value="NZ_FNWJ01000001.1"/>
</dbReference>
<dbReference type="AlphaFoldDB" id="A0A1H6FN43"/>
<protein>
    <submittedName>
        <fullName evidence="1">Uncharacterized protein</fullName>
    </submittedName>
</protein>
<accession>A0A1H6FN43</accession>